<feature type="region of interest" description="Disordered" evidence="1">
    <location>
        <begin position="215"/>
        <end position="246"/>
    </location>
</feature>
<gene>
    <name evidence="3" type="primary">LOC109468591</name>
</gene>
<evidence type="ECO:0000313" key="2">
    <source>
        <dbReference type="Proteomes" id="UP000515135"/>
    </source>
</evidence>
<proteinExistence type="predicted"/>
<feature type="region of interest" description="Disordered" evidence="1">
    <location>
        <begin position="85"/>
        <end position="122"/>
    </location>
</feature>
<organism evidence="2 3">
    <name type="scientific">Branchiostoma belcheri</name>
    <name type="common">Amphioxus</name>
    <dbReference type="NCBI Taxonomy" id="7741"/>
    <lineage>
        <taxon>Eukaryota</taxon>
        <taxon>Metazoa</taxon>
        <taxon>Chordata</taxon>
        <taxon>Cephalochordata</taxon>
        <taxon>Leptocardii</taxon>
        <taxon>Amphioxiformes</taxon>
        <taxon>Branchiostomatidae</taxon>
        <taxon>Branchiostoma</taxon>
    </lineage>
</organism>
<name>A0A6P4YUU8_BRABE</name>
<dbReference type="PANTHER" id="PTHR35679:SF1">
    <property type="entry name" value="RIKEN CDNA 4933402J07 GENE"/>
    <property type="match status" value="1"/>
</dbReference>
<feature type="region of interest" description="Disordered" evidence="1">
    <location>
        <begin position="407"/>
        <end position="427"/>
    </location>
</feature>
<keyword evidence="2" id="KW-1185">Reference proteome</keyword>
<sequence>MERKNVRKVSVNNMKERLHFKTIQANLDQRRDSQLHEHEKEEREMLRQLEKLQQDKIKYGLVEASASSPSARASSVRVAASTRRGSLPGYLLPGHTGPSSGPIPHSPSANFRDPSGASRSSLANYKSVASGIDLEESQQSLSGRSEARLAGSGMLMDPRASFPGPQTPEASMASLHGTDSMSRRRRAMSSTAGSSASTATAERFRRLSVSGASGLYSSSSAELRDGESFSTDSRSTMSNLVGKRAPGLTSSRHSVCLIGSGTSASSDTRRAKASPVPGEAQRYHHMLSSEALETLHKLIKESSPPTRPAPGLAVRLPPIFGPVCSVNKRNRNKLMALQLLLNQLPSIMTQPPAPEFNPLEVLSCRYLRLSAANVETLTDMCRQAGIDPGIHPHMTPEQLEDEIRNLMAPQGQGPPAKTLVPSAAHKP</sequence>
<evidence type="ECO:0000313" key="3">
    <source>
        <dbReference type="RefSeq" id="XP_019622457.1"/>
    </source>
</evidence>
<evidence type="ECO:0000256" key="1">
    <source>
        <dbReference type="SAM" id="MobiDB-lite"/>
    </source>
</evidence>
<dbReference type="KEGG" id="bbel:109468591"/>
<feature type="region of interest" description="Disordered" evidence="1">
    <location>
        <begin position="259"/>
        <end position="280"/>
    </location>
</feature>
<reference evidence="3" key="1">
    <citation type="submission" date="2025-08" db="UniProtKB">
        <authorList>
            <consortium name="RefSeq"/>
        </authorList>
    </citation>
    <scope>IDENTIFICATION</scope>
    <source>
        <tissue evidence="3">Gonad</tissue>
    </source>
</reference>
<protein>
    <submittedName>
        <fullName evidence="3">Uncharacterized protein LOC109468591</fullName>
    </submittedName>
</protein>
<feature type="region of interest" description="Disordered" evidence="1">
    <location>
        <begin position="154"/>
        <end position="201"/>
    </location>
</feature>
<feature type="compositionally biased region" description="Polar residues" evidence="1">
    <location>
        <begin position="228"/>
        <end position="239"/>
    </location>
</feature>
<dbReference type="InterPro" id="IPR029171">
    <property type="entry name" value="DUF4638"/>
</dbReference>
<dbReference type="Pfam" id="PF15472">
    <property type="entry name" value="DUF4638"/>
    <property type="match status" value="1"/>
</dbReference>
<dbReference type="PANTHER" id="PTHR35679">
    <property type="entry name" value="RIKEN CDNA 4933402J07 GENE"/>
    <property type="match status" value="1"/>
</dbReference>
<dbReference type="OrthoDB" id="10071349at2759"/>
<feature type="compositionally biased region" description="Low complexity" evidence="1">
    <location>
        <begin position="93"/>
        <end position="108"/>
    </location>
</feature>
<dbReference type="Proteomes" id="UP000515135">
    <property type="component" value="Unplaced"/>
</dbReference>
<dbReference type="RefSeq" id="XP_019622457.1">
    <property type="nucleotide sequence ID" value="XM_019766898.1"/>
</dbReference>
<dbReference type="GeneID" id="109468591"/>
<accession>A0A6P4YUU8</accession>
<dbReference type="AlphaFoldDB" id="A0A6P4YUU8"/>
<feature type="compositionally biased region" description="Low complexity" evidence="1">
    <location>
        <begin position="188"/>
        <end position="201"/>
    </location>
</feature>